<dbReference type="PANTHER" id="PTHR11360">
    <property type="entry name" value="MONOCARBOXYLATE TRANSPORTER"/>
    <property type="match status" value="1"/>
</dbReference>
<dbReference type="Gene3D" id="1.20.1250.20">
    <property type="entry name" value="MFS general substrate transporter like domains"/>
    <property type="match status" value="2"/>
</dbReference>
<dbReference type="PROSITE" id="PS50850">
    <property type="entry name" value="MFS"/>
    <property type="match status" value="1"/>
</dbReference>
<dbReference type="PANTHER" id="PTHR11360:SF290">
    <property type="entry name" value="MONOCARBOXYLATE MFS PERMEASE"/>
    <property type="match status" value="1"/>
</dbReference>
<reference evidence="8 9" key="1">
    <citation type="submission" date="2015-06" db="EMBL/GenBank/DDBJ databases">
        <title>The Genome Sequence of Enterococcus hirae 88EA1.</title>
        <authorList>
            <consortium name="The Broad Institute Genomics Platform"/>
            <consortium name="The Broad Institute Genome Sequencing Center for Infectious Disease"/>
            <person name="Earl A.M."/>
            <person name="Van Tyne D."/>
            <person name="Lebreton F."/>
            <person name="Saavedra J.T."/>
            <person name="Gilmore M.S."/>
            <person name="Manson McGuire A."/>
            <person name="Clock S."/>
            <person name="Crupain M."/>
            <person name="Rangan U."/>
            <person name="Young S."/>
            <person name="Abouelleil A."/>
            <person name="Cao P."/>
            <person name="Chapman S.B."/>
            <person name="Griggs A."/>
            <person name="Priest M."/>
            <person name="Shea T."/>
            <person name="Wortman J."/>
            <person name="Nusbaum C."/>
            <person name="Birren B."/>
        </authorList>
    </citation>
    <scope>NUCLEOTIDE SEQUENCE [LARGE SCALE GENOMIC DNA]</scope>
    <source>
        <strain evidence="8 9">88EA1</strain>
    </source>
</reference>
<dbReference type="InterPro" id="IPR020846">
    <property type="entry name" value="MFS_dom"/>
</dbReference>
<feature type="transmembrane region" description="Helical" evidence="6">
    <location>
        <begin position="259"/>
        <end position="283"/>
    </location>
</feature>
<dbReference type="AlphaFoldDB" id="A0AB37IHF6"/>
<dbReference type="InterPro" id="IPR036259">
    <property type="entry name" value="MFS_trans_sf"/>
</dbReference>
<organism evidence="8 9">
    <name type="scientific">Enterococcus hirae</name>
    <dbReference type="NCBI Taxonomy" id="1354"/>
    <lineage>
        <taxon>Bacteria</taxon>
        <taxon>Bacillati</taxon>
        <taxon>Bacillota</taxon>
        <taxon>Bacilli</taxon>
        <taxon>Lactobacillales</taxon>
        <taxon>Enterococcaceae</taxon>
        <taxon>Enterococcus</taxon>
    </lineage>
</organism>
<keyword evidence="2" id="KW-0813">Transport</keyword>
<feature type="transmembrane region" description="Helical" evidence="6">
    <location>
        <begin position="52"/>
        <end position="72"/>
    </location>
</feature>
<keyword evidence="3 6" id="KW-0812">Transmembrane</keyword>
<feature type="transmembrane region" description="Helical" evidence="6">
    <location>
        <begin position="314"/>
        <end position="332"/>
    </location>
</feature>
<feature type="transmembrane region" description="Helical" evidence="6">
    <location>
        <begin position="79"/>
        <end position="98"/>
    </location>
</feature>
<evidence type="ECO:0000256" key="2">
    <source>
        <dbReference type="ARBA" id="ARBA00022448"/>
    </source>
</evidence>
<keyword evidence="5 6" id="KW-0472">Membrane</keyword>
<name>A0AB37IHF6_ENTHR</name>
<dbReference type="InterPro" id="IPR011701">
    <property type="entry name" value="MFS"/>
</dbReference>
<feature type="transmembrane region" description="Helical" evidence="6">
    <location>
        <begin position="170"/>
        <end position="190"/>
    </location>
</feature>
<dbReference type="Pfam" id="PF07690">
    <property type="entry name" value="MFS_1"/>
    <property type="match status" value="1"/>
</dbReference>
<evidence type="ECO:0000256" key="5">
    <source>
        <dbReference type="ARBA" id="ARBA00023136"/>
    </source>
</evidence>
<evidence type="ECO:0000259" key="7">
    <source>
        <dbReference type="PROSITE" id="PS50850"/>
    </source>
</evidence>
<dbReference type="GO" id="GO:0022857">
    <property type="term" value="F:transmembrane transporter activity"/>
    <property type="evidence" value="ECO:0007669"/>
    <property type="project" value="InterPro"/>
</dbReference>
<dbReference type="RefSeq" id="WP_240187895.1">
    <property type="nucleotide sequence ID" value="NZ_KZ846590.1"/>
</dbReference>
<dbReference type="InterPro" id="IPR050327">
    <property type="entry name" value="Proton-linked_MCT"/>
</dbReference>
<comment type="caution">
    <text evidence="8">The sequence shown here is derived from an EMBL/GenBank/DDBJ whole genome shotgun (WGS) entry which is preliminary data.</text>
</comment>
<dbReference type="SUPFAM" id="SSF103473">
    <property type="entry name" value="MFS general substrate transporter"/>
    <property type="match status" value="1"/>
</dbReference>
<gene>
    <name evidence="8" type="ORF">EB03_02960</name>
</gene>
<feature type="transmembrane region" description="Helical" evidence="6">
    <location>
        <begin position="353"/>
        <end position="376"/>
    </location>
</feature>
<dbReference type="NCBIfam" id="NF038246">
    <property type="entry name" value="bile_salt_MFS"/>
    <property type="match status" value="1"/>
</dbReference>
<feature type="transmembrane region" description="Helical" evidence="6">
    <location>
        <begin position="382"/>
        <end position="403"/>
    </location>
</feature>
<accession>A0AB37IHF6</accession>
<comment type="subcellular location">
    <subcellularLocation>
        <location evidence="1">Cell membrane</location>
        <topology evidence="1">Multi-pass membrane protein</topology>
    </subcellularLocation>
</comment>
<sequence length="424" mass="46183">MKTQFSNSKKRMIIFSCMLLQAIPFGIAQNIPPLFIEHLVKNYHFSVQSIGYIFTIGALAASLVAPISGKFYSKYSVKLIMLGGLICSSFGVMLNSVASNLSMFLLASAITQIGTVTFSGLGVPYLIGSWFSDKEKATALGIAFSGGSIGNFFLQPLVVKLLNTYDLHLVYFICALTSLVVGVLITLLFIKKNPNMSGEQSKSDNEDQVSECGIGYKKTIKYTPFWLLSGSYFIVGLAIAALSSQYANYFSFIKVPASIIGVIGSTFAICCLLGNLLGGVLFSKIGVFKTMFTASILQTISILSLIISVFNNKLAIPCAFLWAVLYGLNVYSYMSAPAIMVQNLFGMKDSSQILGIFSIFFAVGFALGNIIFGYFVDTFGFTTAWFSVLLYTVIGFLGLLILIQKIIKNNFSKLSVTEMEIKSI</sequence>
<dbReference type="EMBL" id="LESJ01000023">
    <property type="protein sequence ID" value="RBT65757.1"/>
    <property type="molecule type" value="Genomic_DNA"/>
</dbReference>
<proteinExistence type="predicted"/>
<dbReference type="GO" id="GO:0005886">
    <property type="term" value="C:plasma membrane"/>
    <property type="evidence" value="ECO:0007669"/>
    <property type="project" value="UniProtKB-SubCell"/>
</dbReference>
<protein>
    <recommendedName>
        <fullName evidence="7">Major facilitator superfamily (MFS) profile domain-containing protein</fullName>
    </recommendedName>
</protein>
<evidence type="ECO:0000256" key="4">
    <source>
        <dbReference type="ARBA" id="ARBA00022989"/>
    </source>
</evidence>
<evidence type="ECO:0000256" key="6">
    <source>
        <dbReference type="SAM" id="Phobius"/>
    </source>
</evidence>
<feature type="transmembrane region" description="Helical" evidence="6">
    <location>
        <begin position="104"/>
        <end position="127"/>
    </location>
</feature>
<dbReference type="Proteomes" id="UP000253498">
    <property type="component" value="Unassembled WGS sequence"/>
</dbReference>
<evidence type="ECO:0000313" key="9">
    <source>
        <dbReference type="Proteomes" id="UP000253498"/>
    </source>
</evidence>
<evidence type="ECO:0000313" key="8">
    <source>
        <dbReference type="EMBL" id="RBT65757.1"/>
    </source>
</evidence>
<evidence type="ECO:0000256" key="1">
    <source>
        <dbReference type="ARBA" id="ARBA00004651"/>
    </source>
</evidence>
<feature type="domain" description="Major facilitator superfamily (MFS) profile" evidence="7">
    <location>
        <begin position="10"/>
        <end position="407"/>
    </location>
</feature>
<feature type="transmembrane region" description="Helical" evidence="6">
    <location>
        <begin position="225"/>
        <end position="247"/>
    </location>
</feature>
<feature type="transmembrane region" description="Helical" evidence="6">
    <location>
        <begin position="290"/>
        <end position="308"/>
    </location>
</feature>
<keyword evidence="4 6" id="KW-1133">Transmembrane helix</keyword>
<evidence type="ECO:0000256" key="3">
    <source>
        <dbReference type="ARBA" id="ARBA00022692"/>
    </source>
</evidence>
<feature type="transmembrane region" description="Helical" evidence="6">
    <location>
        <begin position="139"/>
        <end position="158"/>
    </location>
</feature>